<keyword evidence="2" id="KW-1185">Reference proteome</keyword>
<name>A0A4Y2N7I8_ARAVE</name>
<evidence type="ECO:0000313" key="2">
    <source>
        <dbReference type="Proteomes" id="UP000499080"/>
    </source>
</evidence>
<reference evidence="1 2" key="1">
    <citation type="journal article" date="2019" name="Sci. Rep.">
        <title>Orb-weaving spider Araneus ventricosus genome elucidates the spidroin gene catalogue.</title>
        <authorList>
            <person name="Kono N."/>
            <person name="Nakamura H."/>
            <person name="Ohtoshi R."/>
            <person name="Moran D.A.P."/>
            <person name="Shinohara A."/>
            <person name="Yoshida Y."/>
            <person name="Fujiwara M."/>
            <person name="Mori M."/>
            <person name="Tomita M."/>
            <person name="Arakawa K."/>
        </authorList>
    </citation>
    <scope>NUCLEOTIDE SEQUENCE [LARGE SCALE GENOMIC DNA]</scope>
</reference>
<organism evidence="1 2">
    <name type="scientific">Araneus ventricosus</name>
    <name type="common">Orbweaver spider</name>
    <name type="synonym">Epeira ventricosa</name>
    <dbReference type="NCBI Taxonomy" id="182803"/>
    <lineage>
        <taxon>Eukaryota</taxon>
        <taxon>Metazoa</taxon>
        <taxon>Ecdysozoa</taxon>
        <taxon>Arthropoda</taxon>
        <taxon>Chelicerata</taxon>
        <taxon>Arachnida</taxon>
        <taxon>Araneae</taxon>
        <taxon>Araneomorphae</taxon>
        <taxon>Entelegynae</taxon>
        <taxon>Araneoidea</taxon>
        <taxon>Araneidae</taxon>
        <taxon>Araneus</taxon>
    </lineage>
</organism>
<protein>
    <submittedName>
        <fullName evidence="1">Uncharacterized protein</fullName>
    </submittedName>
</protein>
<dbReference type="AlphaFoldDB" id="A0A4Y2N7I8"/>
<dbReference type="Proteomes" id="UP000499080">
    <property type="component" value="Unassembled WGS sequence"/>
</dbReference>
<comment type="caution">
    <text evidence="1">The sequence shown here is derived from an EMBL/GenBank/DDBJ whole genome shotgun (WGS) entry which is preliminary data.</text>
</comment>
<accession>A0A4Y2N7I8</accession>
<gene>
    <name evidence="1" type="ORF">AVEN_35404_1</name>
</gene>
<dbReference type="EMBL" id="BGPR01008692">
    <property type="protein sequence ID" value="GBN35398.1"/>
    <property type="molecule type" value="Genomic_DNA"/>
</dbReference>
<proteinExistence type="predicted"/>
<sequence length="143" mass="16042">MTIIIINYSRTFRKDETQVTEGIALVQISNASKQQISNNSSSLAADQLAIRTRLQRESSCSEEVPRRILLLNFHRVPDRVCRHMETSEETRISAPNRDIEKVIAFSGIFDLSPSCRNGIQGQGSKLGSCRHSILTPVKLSFQP</sequence>
<evidence type="ECO:0000313" key="1">
    <source>
        <dbReference type="EMBL" id="GBN35398.1"/>
    </source>
</evidence>